<dbReference type="KEGG" id="pef:A7E78_10555"/>
<dbReference type="RefSeq" id="WP_072284240.1">
    <property type="nucleotide sequence ID" value="NZ_CP015519.1"/>
</dbReference>
<protein>
    <submittedName>
        <fullName evidence="1">Uncharacterized protein</fullName>
    </submittedName>
</protein>
<proteinExistence type="predicted"/>
<dbReference type="EMBL" id="CP015519">
    <property type="protein sequence ID" value="APG28249.1"/>
    <property type="molecule type" value="Genomic_DNA"/>
</dbReference>
<evidence type="ECO:0000313" key="2">
    <source>
        <dbReference type="Proteomes" id="UP000182517"/>
    </source>
</evidence>
<organism evidence="1 2">
    <name type="scientific">Syntrophotalea acetylenivorans</name>
    <dbReference type="NCBI Taxonomy" id="1842532"/>
    <lineage>
        <taxon>Bacteria</taxon>
        <taxon>Pseudomonadati</taxon>
        <taxon>Thermodesulfobacteriota</taxon>
        <taxon>Desulfuromonadia</taxon>
        <taxon>Desulfuromonadales</taxon>
        <taxon>Syntrophotaleaceae</taxon>
        <taxon>Syntrophotalea</taxon>
    </lineage>
</organism>
<dbReference type="Proteomes" id="UP000182517">
    <property type="component" value="Chromosome"/>
</dbReference>
<gene>
    <name evidence="1" type="ORF">A7E78_10555</name>
</gene>
<dbReference type="AlphaFoldDB" id="A0A1L3GQM8"/>
<evidence type="ECO:0000313" key="1">
    <source>
        <dbReference type="EMBL" id="APG28249.1"/>
    </source>
</evidence>
<reference evidence="1 2" key="1">
    <citation type="journal article" date="2017" name="Genome Announc.">
        <title>Complete Genome Sequences of Two Acetylene-Fermenting Pelobacter acetylenicus Strains.</title>
        <authorList>
            <person name="Sutton J.M."/>
            <person name="Baesman S.M."/>
            <person name="Fierst J.L."/>
            <person name="Poret-Peterson A.T."/>
            <person name="Oremland R.S."/>
            <person name="Dunlap D.S."/>
            <person name="Akob D.M."/>
        </authorList>
    </citation>
    <scope>NUCLEOTIDE SEQUENCE [LARGE SCALE GENOMIC DNA]</scope>
    <source>
        <strain evidence="1 2">SFB93</strain>
    </source>
</reference>
<sequence>MLSYEFLEKFFSDSTGLIAVTDRHQRVPYYNMPLLDEGATPLRSKDSPRCFELFYPDQDRCCDNCHVKEVFVRGQTLNRHKNHPHLGNLQARCLPIHDDRGNVSPVIEQICPADTQQHINQRKAHLRTMAEKTEQKIRRERDLARH</sequence>
<dbReference type="STRING" id="1842532.A7E78_10555"/>
<name>A0A1L3GQM8_9BACT</name>
<keyword evidence="2" id="KW-1185">Reference proteome</keyword>
<accession>A0A1L3GQM8</accession>